<dbReference type="Proteomes" id="UP000695562">
    <property type="component" value="Unassembled WGS sequence"/>
</dbReference>
<proteinExistence type="predicted"/>
<keyword evidence="1" id="KW-1133">Transmembrane helix</keyword>
<evidence type="ECO:0000256" key="1">
    <source>
        <dbReference type="SAM" id="Phobius"/>
    </source>
</evidence>
<feature type="transmembrane region" description="Helical" evidence="1">
    <location>
        <begin position="109"/>
        <end position="130"/>
    </location>
</feature>
<sequence length="174" mass="20190">MKYSLESNSHSLFKTISLFFVGTGFFLFIIAYLVAIPKHPEGFERLLLISEVLELDGSKEIGTFALSFFSLLTFLHFTVKNFYSLHFIELFRNEPKKYSFLLAYNKVNLYIGIILVLSSVCVPIFPVSIFPAMHYVVAYLFFISSSILMVLQLLFDNMPIELEMIFKSFINREF</sequence>
<protein>
    <recommendedName>
        <fullName evidence="4">Transmembrane protein</fullName>
    </recommendedName>
</protein>
<feature type="transmembrane region" description="Helical" evidence="1">
    <location>
        <begin position="12"/>
        <end position="35"/>
    </location>
</feature>
<keyword evidence="3" id="KW-1185">Reference proteome</keyword>
<keyword evidence="1" id="KW-0472">Membrane</keyword>
<feature type="transmembrane region" description="Helical" evidence="1">
    <location>
        <begin position="136"/>
        <end position="155"/>
    </location>
</feature>
<feature type="transmembrane region" description="Helical" evidence="1">
    <location>
        <begin position="64"/>
        <end position="88"/>
    </location>
</feature>
<keyword evidence="1" id="KW-0812">Transmembrane</keyword>
<reference evidence="2" key="1">
    <citation type="submission" date="2020-01" db="EMBL/GenBank/DDBJ databases">
        <title>Development of genomics and gene disruption for Polysphondylium violaceum indicates a role for the polyketide synthase stlB in stalk morphogenesis.</title>
        <authorList>
            <person name="Narita B."/>
            <person name="Kawabe Y."/>
            <person name="Kin K."/>
            <person name="Saito T."/>
            <person name="Gibbs R."/>
            <person name="Kuspa A."/>
            <person name="Muzny D."/>
            <person name="Queller D."/>
            <person name="Richards S."/>
            <person name="Strassman J."/>
            <person name="Sucgang R."/>
            <person name="Worley K."/>
            <person name="Schaap P."/>
        </authorList>
    </citation>
    <scope>NUCLEOTIDE SEQUENCE</scope>
    <source>
        <strain evidence="2">QSvi11</strain>
    </source>
</reference>
<evidence type="ECO:0000313" key="3">
    <source>
        <dbReference type="Proteomes" id="UP000695562"/>
    </source>
</evidence>
<dbReference type="AlphaFoldDB" id="A0A8J4PSD8"/>
<evidence type="ECO:0000313" key="2">
    <source>
        <dbReference type="EMBL" id="KAF2072923.1"/>
    </source>
</evidence>
<gene>
    <name evidence="2" type="ORF">CYY_005780</name>
</gene>
<dbReference type="EMBL" id="AJWJ01000239">
    <property type="protein sequence ID" value="KAF2072923.1"/>
    <property type="molecule type" value="Genomic_DNA"/>
</dbReference>
<comment type="caution">
    <text evidence="2">The sequence shown here is derived from an EMBL/GenBank/DDBJ whole genome shotgun (WGS) entry which is preliminary data.</text>
</comment>
<evidence type="ECO:0008006" key="4">
    <source>
        <dbReference type="Google" id="ProtNLM"/>
    </source>
</evidence>
<organism evidence="2 3">
    <name type="scientific">Polysphondylium violaceum</name>
    <dbReference type="NCBI Taxonomy" id="133409"/>
    <lineage>
        <taxon>Eukaryota</taxon>
        <taxon>Amoebozoa</taxon>
        <taxon>Evosea</taxon>
        <taxon>Eumycetozoa</taxon>
        <taxon>Dictyostelia</taxon>
        <taxon>Dictyosteliales</taxon>
        <taxon>Dictyosteliaceae</taxon>
        <taxon>Polysphondylium</taxon>
    </lineage>
</organism>
<accession>A0A8J4PSD8</accession>
<name>A0A8J4PSD8_9MYCE</name>